<organism evidence="2 3">
    <name type="scientific">Haliangium ochraceum (strain DSM 14365 / JCM 11303 / SMP-2)</name>
    <dbReference type="NCBI Taxonomy" id="502025"/>
    <lineage>
        <taxon>Bacteria</taxon>
        <taxon>Pseudomonadati</taxon>
        <taxon>Myxococcota</taxon>
        <taxon>Polyangia</taxon>
        <taxon>Haliangiales</taxon>
        <taxon>Kofleriaceae</taxon>
        <taxon>Haliangium</taxon>
    </lineage>
</organism>
<gene>
    <name evidence="2" type="ordered locus">Hoch_2347</name>
</gene>
<dbReference type="CDD" id="cd02440">
    <property type="entry name" value="AdoMet_MTases"/>
    <property type="match status" value="1"/>
</dbReference>
<dbReference type="RefSeq" id="WP_012827493.1">
    <property type="nucleotide sequence ID" value="NC_013440.1"/>
</dbReference>
<dbReference type="SUPFAM" id="SSF53335">
    <property type="entry name" value="S-adenosyl-L-methionine-dependent methyltransferases"/>
    <property type="match status" value="1"/>
</dbReference>
<dbReference type="STRING" id="502025.Hoch_2347"/>
<reference evidence="2 3" key="1">
    <citation type="journal article" date="2010" name="Stand. Genomic Sci.">
        <title>Complete genome sequence of Haliangium ochraceum type strain (SMP-2).</title>
        <authorList>
            <consortium name="US DOE Joint Genome Institute (JGI-PGF)"/>
            <person name="Ivanova N."/>
            <person name="Daum C."/>
            <person name="Lang E."/>
            <person name="Abt B."/>
            <person name="Kopitz M."/>
            <person name="Saunders E."/>
            <person name="Lapidus A."/>
            <person name="Lucas S."/>
            <person name="Glavina Del Rio T."/>
            <person name="Nolan M."/>
            <person name="Tice H."/>
            <person name="Copeland A."/>
            <person name="Cheng J.F."/>
            <person name="Chen F."/>
            <person name="Bruce D."/>
            <person name="Goodwin L."/>
            <person name="Pitluck S."/>
            <person name="Mavromatis K."/>
            <person name="Pati A."/>
            <person name="Mikhailova N."/>
            <person name="Chen A."/>
            <person name="Palaniappan K."/>
            <person name="Land M."/>
            <person name="Hauser L."/>
            <person name="Chang Y.J."/>
            <person name="Jeffries C.D."/>
            <person name="Detter J.C."/>
            <person name="Brettin T."/>
            <person name="Rohde M."/>
            <person name="Goker M."/>
            <person name="Bristow J."/>
            <person name="Markowitz V."/>
            <person name="Eisen J.A."/>
            <person name="Hugenholtz P."/>
            <person name="Kyrpides N.C."/>
            <person name="Klenk H.P."/>
        </authorList>
    </citation>
    <scope>NUCLEOTIDE SEQUENCE [LARGE SCALE GENOMIC DNA]</scope>
    <source>
        <strain evidence="3">DSM 14365 / CIP 107738 / JCM 11303 / AJ 13395 / SMP-2</strain>
    </source>
</reference>
<keyword evidence="3" id="KW-1185">Reference proteome</keyword>
<feature type="domain" description="Methyltransferase" evidence="1">
    <location>
        <begin position="70"/>
        <end position="172"/>
    </location>
</feature>
<accession>D0LJ38</accession>
<dbReference type="HOGENOM" id="CLU_1048745_0_0_7"/>
<dbReference type="Pfam" id="PF13649">
    <property type="entry name" value="Methyltransf_25"/>
    <property type="match status" value="1"/>
</dbReference>
<name>D0LJ38_HALO1</name>
<dbReference type="PANTHER" id="PTHR42912:SF80">
    <property type="entry name" value="METHYLTRANSFERASE DOMAIN-CONTAINING PROTEIN"/>
    <property type="match status" value="1"/>
</dbReference>
<dbReference type="AlphaFoldDB" id="D0LJ38"/>
<protein>
    <submittedName>
        <fullName evidence="2">Methyltransferase type 11</fullName>
    </submittedName>
</protein>
<dbReference type="eggNOG" id="COG2227">
    <property type="taxonomic scope" value="Bacteria"/>
</dbReference>
<dbReference type="PANTHER" id="PTHR42912">
    <property type="entry name" value="METHYLTRANSFERASE"/>
    <property type="match status" value="1"/>
</dbReference>
<dbReference type="Gene3D" id="3.40.50.150">
    <property type="entry name" value="Vaccinia Virus protein VP39"/>
    <property type="match status" value="1"/>
</dbReference>
<proteinExistence type="predicted"/>
<evidence type="ECO:0000313" key="2">
    <source>
        <dbReference type="EMBL" id="ACY14885.1"/>
    </source>
</evidence>
<dbReference type="OrthoDB" id="9811000at2"/>
<dbReference type="KEGG" id="hoh:Hoch_2347"/>
<dbReference type="EMBL" id="CP001804">
    <property type="protein sequence ID" value="ACY14885.1"/>
    <property type="molecule type" value="Genomic_DNA"/>
</dbReference>
<evidence type="ECO:0000313" key="3">
    <source>
        <dbReference type="Proteomes" id="UP000001880"/>
    </source>
</evidence>
<sequence length="265" mass="29673">MKEPYRSEFVDLIAAGAGTLDIPAANTETAYTKAIRAPERIIRREVERVDLHINSLNVILERYVGSVERVLDVGCGTGATTVAMALSSELGARELIGLDPNEHSLAAARVRAKGYELGERCRFQAIVPGARLAFEDESFDLTTCVSVIEYVHANEARQALVEDLTRVTKPGGHILLITPSPFRLRAYHTHRILGDWRRDEGYPWSSPPWQLERMFPECDIIPLRAHQFRHGLSKRGVSVAEALPEPLCALMGWSLPWLKILARKR</sequence>
<dbReference type="InterPro" id="IPR050508">
    <property type="entry name" value="Methyltransf_Superfamily"/>
</dbReference>
<keyword evidence="2" id="KW-0808">Transferase</keyword>
<dbReference type="GO" id="GO:0008168">
    <property type="term" value="F:methyltransferase activity"/>
    <property type="evidence" value="ECO:0007669"/>
    <property type="project" value="UniProtKB-KW"/>
</dbReference>
<keyword evidence="2" id="KW-0489">Methyltransferase</keyword>
<evidence type="ECO:0000259" key="1">
    <source>
        <dbReference type="Pfam" id="PF13649"/>
    </source>
</evidence>
<dbReference type="GO" id="GO:0032259">
    <property type="term" value="P:methylation"/>
    <property type="evidence" value="ECO:0007669"/>
    <property type="project" value="UniProtKB-KW"/>
</dbReference>
<dbReference type="InterPro" id="IPR041698">
    <property type="entry name" value="Methyltransf_25"/>
</dbReference>
<dbReference type="InterPro" id="IPR029063">
    <property type="entry name" value="SAM-dependent_MTases_sf"/>
</dbReference>
<dbReference type="Proteomes" id="UP000001880">
    <property type="component" value="Chromosome"/>
</dbReference>